<gene>
    <name evidence="4" type="ORF">LCOR_04172.1</name>
</gene>
<evidence type="ECO:0000313" key="4">
    <source>
        <dbReference type="EMBL" id="CDH52728.1"/>
    </source>
</evidence>
<name>A0A068RRB7_9FUNG</name>
<feature type="domain" description="C5a peptidase/Subtilisin-like protease SBT2-like Fn3-like" evidence="3">
    <location>
        <begin position="37"/>
        <end position="133"/>
    </location>
</feature>
<comment type="caution">
    <text evidence="4">The sequence shown here is derived from an EMBL/GenBank/DDBJ whole genome shotgun (WGS) entry which is preliminary data.</text>
</comment>
<accession>A0A068RRB7</accession>
<dbReference type="AlphaFoldDB" id="A0A068RRB7"/>
<dbReference type="OrthoDB" id="206201at2759"/>
<evidence type="ECO:0000313" key="5">
    <source>
        <dbReference type="Proteomes" id="UP000027586"/>
    </source>
</evidence>
<dbReference type="STRING" id="1263082.A0A068RRB7"/>
<evidence type="ECO:0000256" key="1">
    <source>
        <dbReference type="ARBA" id="ARBA00011073"/>
    </source>
</evidence>
<comment type="similarity">
    <text evidence="1">Belongs to the peptidase S8 family.</text>
</comment>
<protein>
    <recommendedName>
        <fullName evidence="3">C5a peptidase/Subtilisin-like protease SBT2-like Fn3-like domain-containing protein</fullName>
    </recommendedName>
</protein>
<dbReference type="GO" id="GO:0004252">
    <property type="term" value="F:serine-type endopeptidase activity"/>
    <property type="evidence" value="ECO:0007669"/>
    <property type="project" value="InterPro"/>
</dbReference>
<keyword evidence="2" id="KW-0732">Signal</keyword>
<dbReference type="GO" id="GO:0016020">
    <property type="term" value="C:membrane"/>
    <property type="evidence" value="ECO:0007669"/>
    <property type="project" value="InterPro"/>
</dbReference>
<dbReference type="VEuPathDB" id="FungiDB:LCOR_04172.1"/>
<reference evidence="4" key="1">
    <citation type="submission" date="2013-08" db="EMBL/GenBank/DDBJ databases">
        <title>Gene expansion shapes genome architecture in the human pathogen Lichtheimia corymbifera: an evolutionary genomics analysis in the ancient terrestrial Mucorales (Mucoromycotina).</title>
        <authorList>
            <person name="Schwartze V.U."/>
            <person name="Winter S."/>
            <person name="Shelest E."/>
            <person name="Marcet-Houben M."/>
            <person name="Horn F."/>
            <person name="Wehner S."/>
            <person name="Hoffmann K."/>
            <person name="Riege K."/>
            <person name="Sammeth M."/>
            <person name="Nowrousian M."/>
            <person name="Valiante V."/>
            <person name="Linde J."/>
            <person name="Jacobsen I.D."/>
            <person name="Marz M."/>
            <person name="Brakhage A.A."/>
            <person name="Gabaldon T."/>
            <person name="Bocker S."/>
            <person name="Voigt K."/>
        </authorList>
    </citation>
    <scope>NUCLEOTIDE SEQUENCE [LARGE SCALE GENOMIC DNA]</scope>
    <source>
        <strain evidence="4">FSU 9682</strain>
    </source>
</reference>
<organism evidence="4 5">
    <name type="scientific">Lichtheimia corymbifera JMRC:FSU:9682</name>
    <dbReference type="NCBI Taxonomy" id="1263082"/>
    <lineage>
        <taxon>Eukaryota</taxon>
        <taxon>Fungi</taxon>
        <taxon>Fungi incertae sedis</taxon>
        <taxon>Mucoromycota</taxon>
        <taxon>Mucoromycotina</taxon>
        <taxon>Mucoromycetes</taxon>
        <taxon>Mucorales</taxon>
        <taxon>Lichtheimiaceae</taxon>
        <taxon>Lichtheimia</taxon>
    </lineage>
</organism>
<proteinExistence type="inferred from homology"/>
<sequence>MLTRYPTRMPMVLIHPLLKVLVVSKNVHPWRPSFNDTAKLKIRNTGHSTVCYQITNNTSVAIQPYNGKNGYIFGEPVTYIDNAEPSIYFSQKTIKLAPRKSATIKVTLTSPNTNPHDHTMYDGYIQFNNKSQTTSIAPYSILALSMNSTNYPSLCLDPLW</sequence>
<evidence type="ECO:0000256" key="2">
    <source>
        <dbReference type="ARBA" id="ARBA00022729"/>
    </source>
</evidence>
<evidence type="ECO:0000259" key="3">
    <source>
        <dbReference type="Pfam" id="PF06280"/>
    </source>
</evidence>
<keyword evidence="5" id="KW-1185">Reference proteome</keyword>
<dbReference type="EMBL" id="CBTN010000014">
    <property type="protein sequence ID" value="CDH52728.1"/>
    <property type="molecule type" value="Genomic_DNA"/>
</dbReference>
<dbReference type="Proteomes" id="UP000027586">
    <property type="component" value="Unassembled WGS sequence"/>
</dbReference>
<dbReference type="Pfam" id="PF06280">
    <property type="entry name" value="fn3_5"/>
    <property type="match status" value="1"/>
</dbReference>
<dbReference type="InterPro" id="IPR010435">
    <property type="entry name" value="C5a/SBT2-like_Fn3"/>
</dbReference>